<dbReference type="Proteomes" id="UP000789366">
    <property type="component" value="Unassembled WGS sequence"/>
</dbReference>
<name>A0ACA9R8H5_9GLOM</name>
<evidence type="ECO:0000313" key="2">
    <source>
        <dbReference type="Proteomes" id="UP000789366"/>
    </source>
</evidence>
<feature type="non-terminal residue" evidence="1">
    <location>
        <position position="1"/>
    </location>
</feature>
<protein>
    <submittedName>
        <fullName evidence="1">143_t:CDS:1</fullName>
    </submittedName>
</protein>
<evidence type="ECO:0000313" key="1">
    <source>
        <dbReference type="EMBL" id="CAG8780899.1"/>
    </source>
</evidence>
<comment type="caution">
    <text evidence="1">The sequence shown here is derived from an EMBL/GenBank/DDBJ whole genome shotgun (WGS) entry which is preliminary data.</text>
</comment>
<accession>A0ACA9R8H5</accession>
<dbReference type="EMBL" id="CAJVPW010060497">
    <property type="protein sequence ID" value="CAG8780899.1"/>
    <property type="molecule type" value="Genomic_DNA"/>
</dbReference>
<organism evidence="1 2">
    <name type="scientific">Cetraspora pellucida</name>
    <dbReference type="NCBI Taxonomy" id="1433469"/>
    <lineage>
        <taxon>Eukaryota</taxon>
        <taxon>Fungi</taxon>
        <taxon>Fungi incertae sedis</taxon>
        <taxon>Mucoromycota</taxon>
        <taxon>Glomeromycotina</taxon>
        <taxon>Glomeromycetes</taxon>
        <taxon>Diversisporales</taxon>
        <taxon>Gigasporaceae</taxon>
        <taxon>Cetraspora</taxon>
    </lineage>
</organism>
<gene>
    <name evidence="1" type="ORF">SPELUC_LOCUS16404</name>
</gene>
<keyword evidence="2" id="KW-1185">Reference proteome</keyword>
<proteinExistence type="predicted"/>
<reference evidence="1" key="1">
    <citation type="submission" date="2021-06" db="EMBL/GenBank/DDBJ databases">
        <authorList>
            <person name="Kallberg Y."/>
            <person name="Tangrot J."/>
            <person name="Rosling A."/>
        </authorList>
    </citation>
    <scope>NUCLEOTIDE SEQUENCE</scope>
    <source>
        <strain evidence="1">28 12/20/2015</strain>
    </source>
</reference>
<sequence>KPDPITLKKPTQLTHERHTKRPSCDDAHDQENRTTTPLQQARWIQ</sequence>
<feature type="non-terminal residue" evidence="1">
    <location>
        <position position="45"/>
    </location>
</feature>